<sequence>MKKIALILSTLSITLAPAAISQTATDEAISSSRRAVEASPAPFFFPHNWIRGYTEFAVAPSHNEPDLGRCMFPQPVTAGGAASPCTAYARYLFSGYMEIQPLGQTFARHLFLFFEPRFSFGRNIPQISYEESMEPIAYDRAIGAGYRLPRNLELRLTQHQVDYLGRYTRLLGPADLRTTGPYGLYTTVSVRWSFGGYGHSGPPSAY</sequence>
<gene>
    <name evidence="2" type="ORF">HRJ53_00700</name>
</gene>
<reference evidence="2" key="1">
    <citation type="submission" date="2020-06" db="EMBL/GenBank/DDBJ databases">
        <title>Legume-microbial interactions unlock mineral nutrients during tropical forest succession.</title>
        <authorList>
            <person name="Epihov D.Z."/>
        </authorList>
    </citation>
    <scope>NUCLEOTIDE SEQUENCE [LARGE SCALE GENOMIC DNA]</scope>
    <source>
        <strain evidence="2">Pan2503</strain>
    </source>
</reference>
<dbReference type="AlphaFoldDB" id="A0A7V8NLG0"/>
<proteinExistence type="predicted"/>
<name>A0A7V8NLG0_9BACT</name>
<feature type="signal peptide" evidence="1">
    <location>
        <begin position="1"/>
        <end position="18"/>
    </location>
</feature>
<evidence type="ECO:0000313" key="3">
    <source>
        <dbReference type="Proteomes" id="UP000567293"/>
    </source>
</evidence>
<keyword evidence="3" id="KW-1185">Reference proteome</keyword>
<evidence type="ECO:0000313" key="2">
    <source>
        <dbReference type="EMBL" id="MBA0083493.1"/>
    </source>
</evidence>
<comment type="caution">
    <text evidence="2">The sequence shown here is derived from an EMBL/GenBank/DDBJ whole genome shotgun (WGS) entry which is preliminary data.</text>
</comment>
<evidence type="ECO:0000256" key="1">
    <source>
        <dbReference type="SAM" id="SignalP"/>
    </source>
</evidence>
<feature type="chain" id="PRO_5031395813" evidence="1">
    <location>
        <begin position="19"/>
        <end position="206"/>
    </location>
</feature>
<protein>
    <submittedName>
        <fullName evidence="2">Uncharacterized protein</fullName>
    </submittedName>
</protein>
<organism evidence="2 3">
    <name type="scientific">Candidatus Acidiferrum panamense</name>
    <dbReference type="NCBI Taxonomy" id="2741543"/>
    <lineage>
        <taxon>Bacteria</taxon>
        <taxon>Pseudomonadati</taxon>
        <taxon>Acidobacteriota</taxon>
        <taxon>Terriglobia</taxon>
        <taxon>Candidatus Acidiferrales</taxon>
        <taxon>Candidatus Acidiferrum</taxon>
    </lineage>
</organism>
<dbReference type="Proteomes" id="UP000567293">
    <property type="component" value="Unassembled WGS sequence"/>
</dbReference>
<accession>A0A7V8NLG0</accession>
<keyword evidence="1" id="KW-0732">Signal</keyword>
<dbReference type="EMBL" id="JACDQQ010000070">
    <property type="protein sequence ID" value="MBA0083493.1"/>
    <property type="molecule type" value="Genomic_DNA"/>
</dbReference>